<sequence>MVFKKIDAETVRGLGVQTAGSPECVAGTDARGLTAAARLTLRGTPYQMYFVPHTLIHARSPTLRNAARRNTDTQ</sequence>
<accession>A0A4C1TSK0</accession>
<organism evidence="1 2">
    <name type="scientific">Eumeta variegata</name>
    <name type="common">Bagworm moth</name>
    <name type="synonym">Eumeta japonica</name>
    <dbReference type="NCBI Taxonomy" id="151549"/>
    <lineage>
        <taxon>Eukaryota</taxon>
        <taxon>Metazoa</taxon>
        <taxon>Ecdysozoa</taxon>
        <taxon>Arthropoda</taxon>
        <taxon>Hexapoda</taxon>
        <taxon>Insecta</taxon>
        <taxon>Pterygota</taxon>
        <taxon>Neoptera</taxon>
        <taxon>Endopterygota</taxon>
        <taxon>Lepidoptera</taxon>
        <taxon>Glossata</taxon>
        <taxon>Ditrysia</taxon>
        <taxon>Tineoidea</taxon>
        <taxon>Psychidae</taxon>
        <taxon>Oiketicinae</taxon>
        <taxon>Eumeta</taxon>
    </lineage>
</organism>
<dbReference type="Proteomes" id="UP000299102">
    <property type="component" value="Unassembled WGS sequence"/>
</dbReference>
<name>A0A4C1TSK0_EUMVA</name>
<gene>
    <name evidence="1" type="ORF">EVAR_8068_1</name>
</gene>
<protein>
    <submittedName>
        <fullName evidence="1">Uncharacterized protein</fullName>
    </submittedName>
</protein>
<dbReference type="EMBL" id="BGZK01000084">
    <property type="protein sequence ID" value="GBP16992.1"/>
    <property type="molecule type" value="Genomic_DNA"/>
</dbReference>
<keyword evidence="2" id="KW-1185">Reference proteome</keyword>
<proteinExistence type="predicted"/>
<dbReference type="AlphaFoldDB" id="A0A4C1TSK0"/>
<evidence type="ECO:0000313" key="1">
    <source>
        <dbReference type="EMBL" id="GBP16992.1"/>
    </source>
</evidence>
<comment type="caution">
    <text evidence="1">The sequence shown here is derived from an EMBL/GenBank/DDBJ whole genome shotgun (WGS) entry which is preliminary data.</text>
</comment>
<reference evidence="1 2" key="1">
    <citation type="journal article" date="2019" name="Commun. Biol.">
        <title>The bagworm genome reveals a unique fibroin gene that provides high tensile strength.</title>
        <authorList>
            <person name="Kono N."/>
            <person name="Nakamura H."/>
            <person name="Ohtoshi R."/>
            <person name="Tomita M."/>
            <person name="Numata K."/>
            <person name="Arakawa K."/>
        </authorList>
    </citation>
    <scope>NUCLEOTIDE SEQUENCE [LARGE SCALE GENOMIC DNA]</scope>
</reference>
<evidence type="ECO:0000313" key="2">
    <source>
        <dbReference type="Proteomes" id="UP000299102"/>
    </source>
</evidence>